<evidence type="ECO:0000313" key="3">
    <source>
        <dbReference type="Proteomes" id="UP000233551"/>
    </source>
</evidence>
<organism evidence="2 3">
    <name type="scientific">Punica granatum</name>
    <name type="common">Pomegranate</name>
    <dbReference type="NCBI Taxonomy" id="22663"/>
    <lineage>
        <taxon>Eukaryota</taxon>
        <taxon>Viridiplantae</taxon>
        <taxon>Streptophyta</taxon>
        <taxon>Embryophyta</taxon>
        <taxon>Tracheophyta</taxon>
        <taxon>Spermatophyta</taxon>
        <taxon>Magnoliopsida</taxon>
        <taxon>eudicotyledons</taxon>
        <taxon>Gunneridae</taxon>
        <taxon>Pentapetalae</taxon>
        <taxon>rosids</taxon>
        <taxon>malvids</taxon>
        <taxon>Myrtales</taxon>
        <taxon>Lythraceae</taxon>
        <taxon>Punica</taxon>
    </lineage>
</organism>
<proteinExistence type="predicted"/>
<accession>A0A2I0KQQ0</accession>
<dbReference type="EMBL" id="PGOL01000429">
    <property type="protein sequence ID" value="PKI70781.1"/>
    <property type="molecule type" value="Genomic_DNA"/>
</dbReference>
<protein>
    <submittedName>
        <fullName evidence="2">Uncharacterized protein</fullName>
    </submittedName>
</protein>
<name>A0A2I0KQQ0_PUNGR</name>
<evidence type="ECO:0000256" key="1">
    <source>
        <dbReference type="SAM" id="MobiDB-lite"/>
    </source>
</evidence>
<sequence>MCHVNLGTSQVMLQPIGASRNYLVTIFTFNLQPLSWNFITVCPCQIISSSSCIFSRFGYYPAWAEVEIKDSQRFGASSSSETWAVEAWAESAWTGLVEARKSKQLGRNFQKSKLRTHGVHRRLGTTEQEEMAESSPRTVGESDESKTG</sequence>
<dbReference type="AlphaFoldDB" id="A0A2I0KQQ0"/>
<dbReference type="Proteomes" id="UP000233551">
    <property type="component" value="Unassembled WGS sequence"/>
</dbReference>
<evidence type="ECO:0000313" key="2">
    <source>
        <dbReference type="EMBL" id="PKI70781.1"/>
    </source>
</evidence>
<keyword evidence="3" id="KW-1185">Reference proteome</keyword>
<gene>
    <name evidence="2" type="ORF">CRG98_008811</name>
</gene>
<comment type="caution">
    <text evidence="2">The sequence shown here is derived from an EMBL/GenBank/DDBJ whole genome shotgun (WGS) entry which is preliminary data.</text>
</comment>
<reference evidence="2 3" key="1">
    <citation type="submission" date="2017-11" db="EMBL/GenBank/DDBJ databases">
        <title>De-novo sequencing of pomegranate (Punica granatum L.) genome.</title>
        <authorList>
            <person name="Akparov Z."/>
            <person name="Amiraslanov A."/>
            <person name="Hajiyeva S."/>
            <person name="Abbasov M."/>
            <person name="Kaur K."/>
            <person name="Hamwieh A."/>
            <person name="Solovyev V."/>
            <person name="Salamov A."/>
            <person name="Braich B."/>
            <person name="Kosarev P."/>
            <person name="Mahmoud A."/>
            <person name="Hajiyev E."/>
            <person name="Babayeva S."/>
            <person name="Izzatullayeva V."/>
            <person name="Mammadov A."/>
            <person name="Mammadov A."/>
            <person name="Sharifova S."/>
            <person name="Ojaghi J."/>
            <person name="Eynullazada K."/>
            <person name="Bayramov B."/>
            <person name="Abdulazimova A."/>
            <person name="Shahmuradov I."/>
        </authorList>
    </citation>
    <scope>NUCLEOTIDE SEQUENCE [LARGE SCALE GENOMIC DNA]</scope>
    <source>
        <strain evidence="3">cv. AG2017</strain>
        <tissue evidence="2">Leaf</tissue>
    </source>
</reference>
<feature type="region of interest" description="Disordered" evidence="1">
    <location>
        <begin position="115"/>
        <end position="148"/>
    </location>
</feature>